<keyword evidence="1" id="KW-0732">Signal</keyword>
<comment type="caution">
    <text evidence="2">The sequence shown here is derived from an EMBL/GenBank/DDBJ whole genome shotgun (WGS) entry which is preliminary data.</text>
</comment>
<feature type="signal peptide" evidence="1">
    <location>
        <begin position="1"/>
        <end position="19"/>
    </location>
</feature>
<sequence>MRFLFKIFAVLSLLQLCTAIVIPNQSAEKAKRNGSKQQQWPYGYCKSDHTVNSCISDIELIWKDLAKAFCKIYVRPTTKTTTTTKCTTKTVAGYTDFKTVTAVDATDVVVETVTVVSTVSTATNTDTSFVSITDTETNVIPETTIPEIEVITFTVTPNPIISLPITLTLQPLLTSIPTVTIPSLPTITFKKRDIEKIGYFKADEPAFGARIRRRNEDHSGDWHGFDGSHVSKACSCLIGKPTVIKTVTATSTKTVGGGIITKTVTKELTTEVTSITTEIDPTFDSTDITVIDTTIVDTTTVDTTSTVTATVTDYETLDIFYPTSCIQYTAAQANPSQIYTDLQTTFALDTTDEYEAIMMCSQACFNQAANSSSGTCKAFNIFKAAGFDTYFCTVKISASGLTTDFSEADFLGISDSQIFSADTVSCPVVTTTEE</sequence>
<protein>
    <recommendedName>
        <fullName evidence="4">Apple domain-containing protein</fullName>
    </recommendedName>
</protein>
<evidence type="ECO:0000313" key="3">
    <source>
        <dbReference type="Proteomes" id="UP001365542"/>
    </source>
</evidence>
<organism evidence="2 3">
    <name type="scientific">Orbilia ellipsospora</name>
    <dbReference type="NCBI Taxonomy" id="2528407"/>
    <lineage>
        <taxon>Eukaryota</taxon>
        <taxon>Fungi</taxon>
        <taxon>Dikarya</taxon>
        <taxon>Ascomycota</taxon>
        <taxon>Pezizomycotina</taxon>
        <taxon>Orbiliomycetes</taxon>
        <taxon>Orbiliales</taxon>
        <taxon>Orbiliaceae</taxon>
        <taxon>Orbilia</taxon>
    </lineage>
</organism>
<dbReference type="EMBL" id="JAVHJO010000004">
    <property type="protein sequence ID" value="KAK6540978.1"/>
    <property type="molecule type" value="Genomic_DNA"/>
</dbReference>
<feature type="chain" id="PRO_5043497156" description="Apple domain-containing protein" evidence="1">
    <location>
        <begin position="20"/>
        <end position="434"/>
    </location>
</feature>
<dbReference type="Proteomes" id="UP001365542">
    <property type="component" value="Unassembled WGS sequence"/>
</dbReference>
<dbReference type="AlphaFoldDB" id="A0AAV9XMI3"/>
<evidence type="ECO:0000313" key="2">
    <source>
        <dbReference type="EMBL" id="KAK6540978.1"/>
    </source>
</evidence>
<name>A0AAV9XMI3_9PEZI</name>
<keyword evidence="3" id="KW-1185">Reference proteome</keyword>
<evidence type="ECO:0000256" key="1">
    <source>
        <dbReference type="SAM" id="SignalP"/>
    </source>
</evidence>
<accession>A0AAV9XMI3</accession>
<reference evidence="2 3" key="1">
    <citation type="submission" date="2019-10" db="EMBL/GenBank/DDBJ databases">
        <authorList>
            <person name="Palmer J.M."/>
        </authorList>
    </citation>
    <scope>NUCLEOTIDE SEQUENCE [LARGE SCALE GENOMIC DNA]</scope>
    <source>
        <strain evidence="2 3">TWF694</strain>
    </source>
</reference>
<proteinExistence type="predicted"/>
<gene>
    <name evidence="2" type="ORF">TWF694_008359</name>
</gene>
<evidence type="ECO:0008006" key="4">
    <source>
        <dbReference type="Google" id="ProtNLM"/>
    </source>
</evidence>